<dbReference type="RefSeq" id="WP_079706418.1">
    <property type="nucleotide sequence ID" value="NZ_FUZO01000002.1"/>
</dbReference>
<dbReference type="EMBL" id="FUZO01000002">
    <property type="protein sequence ID" value="SKC67011.1"/>
    <property type="molecule type" value="Genomic_DNA"/>
</dbReference>
<organism evidence="1 2">
    <name type="scientific">Plantibacter cousiniae</name>
    <name type="common">nom. nud.</name>
    <dbReference type="NCBI Taxonomy" id="199709"/>
    <lineage>
        <taxon>Bacteria</taxon>
        <taxon>Bacillati</taxon>
        <taxon>Actinomycetota</taxon>
        <taxon>Actinomycetes</taxon>
        <taxon>Micrococcales</taxon>
        <taxon>Microbacteriaceae</taxon>
        <taxon>Plantibacter</taxon>
    </lineage>
</organism>
<comment type="caution">
    <text evidence="1">The sequence shown here is derived from an EMBL/GenBank/DDBJ whole genome shotgun (WGS) entry which is preliminary data.</text>
</comment>
<dbReference type="Proteomes" id="UP000190827">
    <property type="component" value="Unassembled WGS sequence"/>
</dbReference>
<reference evidence="1 2" key="1">
    <citation type="submission" date="2017-02" db="EMBL/GenBank/DDBJ databases">
        <authorList>
            <person name="Varghese N."/>
            <person name="Submissions S."/>
        </authorList>
    </citation>
    <scope>NUCLEOTIDE SEQUENCE [LARGE SCALE GENOMIC DNA]</scope>
    <source>
        <strain evidence="1 2">VKM Ac-1787</strain>
    </source>
</reference>
<evidence type="ECO:0000313" key="1">
    <source>
        <dbReference type="EMBL" id="SKC67011.1"/>
    </source>
</evidence>
<proteinExistence type="predicted"/>
<gene>
    <name evidence="1" type="ORF">SAMN06295973_2647</name>
</gene>
<keyword evidence="2" id="KW-1185">Reference proteome</keyword>
<dbReference type="SUPFAM" id="SSF56399">
    <property type="entry name" value="ADP-ribosylation"/>
    <property type="match status" value="1"/>
</dbReference>
<dbReference type="Pfam" id="PF06108">
    <property type="entry name" value="DUF952"/>
    <property type="match status" value="1"/>
</dbReference>
<dbReference type="InterPro" id="IPR009297">
    <property type="entry name" value="DUF952"/>
</dbReference>
<protein>
    <submittedName>
        <fullName evidence="1">Uncharacterized conserved protein, DUF952 family</fullName>
    </submittedName>
</protein>
<name>A0ABY1LNI2_9MICO</name>
<sequence>MTKILHVAIVDDWEASRPFGEYEVSTRAVPFVDAGFVHATTADRLPEVLERVYGSLQLPLVLIVLDVEELHAAGLQVTWAPTPRVIAPLPTAGPAITAELPLERDAAGTWQVPAALAELLG</sequence>
<dbReference type="Gene3D" id="3.20.170.20">
    <property type="entry name" value="Protein of unknown function DUF952"/>
    <property type="match status" value="1"/>
</dbReference>
<accession>A0ABY1LNI2</accession>
<evidence type="ECO:0000313" key="2">
    <source>
        <dbReference type="Proteomes" id="UP000190827"/>
    </source>
</evidence>